<dbReference type="InterPro" id="IPR015422">
    <property type="entry name" value="PyrdxlP-dep_Trfase_small"/>
</dbReference>
<evidence type="ECO:0000256" key="3">
    <source>
        <dbReference type="ARBA" id="ARBA00022679"/>
    </source>
</evidence>
<dbReference type="PANTHER" id="PTHR43094">
    <property type="entry name" value="AMINOTRANSFERASE"/>
    <property type="match status" value="1"/>
</dbReference>
<protein>
    <submittedName>
        <fullName evidence="6">Aminotransferase class III-fold pyridoxal phosphate-dependent enzyme</fullName>
    </submittedName>
</protein>
<dbReference type="CDD" id="cd00610">
    <property type="entry name" value="OAT_like"/>
    <property type="match status" value="1"/>
</dbReference>
<comment type="caution">
    <text evidence="6">The sequence shown here is derived from an EMBL/GenBank/DDBJ whole genome shotgun (WGS) entry which is preliminary data.</text>
</comment>
<dbReference type="GO" id="GO:0030170">
    <property type="term" value="F:pyridoxal phosphate binding"/>
    <property type="evidence" value="ECO:0007669"/>
    <property type="project" value="InterPro"/>
</dbReference>
<dbReference type="AlphaFoldDB" id="A0A927D337"/>
<dbReference type="Pfam" id="PF00202">
    <property type="entry name" value="Aminotran_3"/>
    <property type="match status" value="1"/>
</dbReference>
<accession>A0A927D337</accession>
<keyword evidence="3" id="KW-0808">Transferase</keyword>
<dbReference type="NCBIfam" id="NF004767">
    <property type="entry name" value="PRK06105.1"/>
    <property type="match status" value="1"/>
</dbReference>
<comment type="similarity">
    <text evidence="1 5">Belongs to the class-III pyridoxal-phosphate-dependent aminotransferase family.</text>
</comment>
<dbReference type="InterPro" id="IPR005814">
    <property type="entry name" value="Aminotrans_3"/>
</dbReference>
<dbReference type="SUPFAM" id="SSF53383">
    <property type="entry name" value="PLP-dependent transferases"/>
    <property type="match status" value="1"/>
</dbReference>
<evidence type="ECO:0000256" key="1">
    <source>
        <dbReference type="ARBA" id="ARBA00008954"/>
    </source>
</evidence>
<keyword evidence="4 5" id="KW-0663">Pyridoxal phosphate</keyword>
<keyword evidence="2 6" id="KW-0032">Aminotransferase</keyword>
<keyword evidence="7" id="KW-1185">Reference proteome</keyword>
<proteinExistence type="inferred from homology"/>
<gene>
    <name evidence="6" type="ORF">H9Q16_09665</name>
</gene>
<sequence>MNKHLSTNSPRTFDRLNHVHGQTNLRGHQDNGPTAMVINGRGVRFVTDEGQSIIDGFSGLGCVSLGYHNDRLAEAAMRQMQELPFAPTFYGRSHPKVAELAHTLTSKAAVPFEKAMFQCSGSEANDTMIKFIWARNIARGQPQRRRMISRWRGYYGNTVAAVALSGQPHMHANFGLPMDDFLKLSTPNYYLNAADGESEEEFSERMATEFENAVLDAGPDTIAAFFAEPMQSGGGAIRPPQGYWDAMQAVIRKYDIHFHVDETVTGFGRTGHYWGAQAFDLMPDSTTCAKALTAAFFPMSAVMFRQDLYDDLMKNSDAAGVLGHGFTYAGHPVGAAVALEALSIYDDIDLVGHVQRVSKPFLAGCEALLDHPLVGDVRGIGLFCGIQIVQDKARRALWDPKLKVGTMVQDRAHARGLYLRSIPPDRISFMPPLIISQDEISEATAILKAALDDVWEEVKGRA</sequence>
<dbReference type="FunFam" id="3.40.640.10:FF:000014">
    <property type="entry name" value="Adenosylmethionine-8-amino-7-oxononanoate aminotransferase, probable"/>
    <property type="match status" value="1"/>
</dbReference>
<evidence type="ECO:0000256" key="2">
    <source>
        <dbReference type="ARBA" id="ARBA00022576"/>
    </source>
</evidence>
<dbReference type="Gene3D" id="3.90.1150.10">
    <property type="entry name" value="Aspartate Aminotransferase, domain 1"/>
    <property type="match status" value="1"/>
</dbReference>
<evidence type="ECO:0000313" key="7">
    <source>
        <dbReference type="Proteomes" id="UP000635142"/>
    </source>
</evidence>
<dbReference type="PANTHER" id="PTHR43094:SF1">
    <property type="entry name" value="AMINOTRANSFERASE CLASS-III"/>
    <property type="match status" value="1"/>
</dbReference>
<dbReference type="Gene3D" id="3.40.640.10">
    <property type="entry name" value="Type I PLP-dependent aspartate aminotransferase-like (Major domain)"/>
    <property type="match status" value="1"/>
</dbReference>
<dbReference type="GO" id="GO:0008483">
    <property type="term" value="F:transaminase activity"/>
    <property type="evidence" value="ECO:0007669"/>
    <property type="project" value="UniProtKB-KW"/>
</dbReference>
<name>A0A927D337_9RHOB</name>
<organism evidence="6 7">
    <name type="scientific">Sulfitobacter aestuariivivens</name>
    <dbReference type="NCBI Taxonomy" id="2766981"/>
    <lineage>
        <taxon>Bacteria</taxon>
        <taxon>Pseudomonadati</taxon>
        <taxon>Pseudomonadota</taxon>
        <taxon>Alphaproteobacteria</taxon>
        <taxon>Rhodobacterales</taxon>
        <taxon>Roseobacteraceae</taxon>
        <taxon>Sulfitobacter</taxon>
    </lineage>
</organism>
<evidence type="ECO:0000256" key="5">
    <source>
        <dbReference type="RuleBase" id="RU003560"/>
    </source>
</evidence>
<dbReference type="PIRSF" id="PIRSF000521">
    <property type="entry name" value="Transaminase_4ab_Lys_Orn"/>
    <property type="match status" value="1"/>
</dbReference>
<evidence type="ECO:0000256" key="4">
    <source>
        <dbReference type="ARBA" id="ARBA00022898"/>
    </source>
</evidence>
<dbReference type="EMBL" id="JACTAG010000001">
    <property type="protein sequence ID" value="MBD3664188.1"/>
    <property type="molecule type" value="Genomic_DNA"/>
</dbReference>
<dbReference type="InterPro" id="IPR015424">
    <property type="entry name" value="PyrdxlP-dep_Trfase"/>
</dbReference>
<dbReference type="Proteomes" id="UP000635142">
    <property type="component" value="Unassembled WGS sequence"/>
</dbReference>
<dbReference type="RefSeq" id="WP_191075092.1">
    <property type="nucleotide sequence ID" value="NZ_JACTAG010000001.1"/>
</dbReference>
<dbReference type="InterPro" id="IPR015421">
    <property type="entry name" value="PyrdxlP-dep_Trfase_major"/>
</dbReference>
<evidence type="ECO:0000313" key="6">
    <source>
        <dbReference type="EMBL" id="MBD3664188.1"/>
    </source>
</evidence>
<reference evidence="6" key="1">
    <citation type="submission" date="2020-08" db="EMBL/GenBank/DDBJ databases">
        <title>Sulfitobacter aestuariivivens sp. nov., isolated from a tidal flat.</title>
        <authorList>
            <person name="Park S."/>
            <person name="Yoon J.-H."/>
        </authorList>
    </citation>
    <scope>NUCLEOTIDE SEQUENCE</scope>
    <source>
        <strain evidence="6">TSTF-M16</strain>
    </source>
</reference>